<keyword evidence="1" id="KW-0802">TPR repeat</keyword>
<gene>
    <name evidence="3" type="ordered locus">Bcav_3742</name>
</gene>
<dbReference type="Gene3D" id="1.25.40.10">
    <property type="entry name" value="Tetratricopeptide repeat domain"/>
    <property type="match status" value="1"/>
</dbReference>
<sequence length="478" mass="51176">MARDVLAEVEARLWPLVDRVMAARHLPGMAVGVVADGAVVAARGFGVADLGGGGPVTEHSLFHVASVSKPFVAMAALRLVDAGVLDLDAPVSRYLPYVRVGGAHADVITTRHLLTHTVGIPDVEDYRWHEPEVDDGALERFVRTLADVDALHPPGERFEYCNAGYEVAGAVVAKVSGRTFERCLAEEVLAPLGMPTSTFLARSVPPELATGPHLGAPPHRIPGTYPYHRGHAPSSTLHSSAVELCQAAIALLNEAPDATTGAPFLSAASREAMWRPQLATGWSDRAGSMATGWFVGTYRGHRVVSHEGEDPGFNAYWALLPDVRGAVVVLANANTAPVLGLGDAALDVVLGVEQEVDPAVLRIPITVPVGSAIADGGVDAGIEAYRRHADDDGYDASPDAFMESVWGAVEMYETEAVRPMLDVWRAVQPEDAQMWAALGWADLQDGNLVDARQHLTRSLELDPDDDEARAFLRRLERM</sequence>
<keyword evidence="4" id="KW-1185">Reference proteome</keyword>
<dbReference type="Gene3D" id="3.40.710.10">
    <property type="entry name" value="DD-peptidase/beta-lactamase superfamily"/>
    <property type="match status" value="1"/>
</dbReference>
<dbReference type="Pfam" id="PF00144">
    <property type="entry name" value="Beta-lactamase"/>
    <property type="match status" value="1"/>
</dbReference>
<dbReference type="InterPro" id="IPR011990">
    <property type="entry name" value="TPR-like_helical_dom_sf"/>
</dbReference>
<dbReference type="PANTHER" id="PTHR46825:SF9">
    <property type="entry name" value="BETA-LACTAMASE-RELATED DOMAIN-CONTAINING PROTEIN"/>
    <property type="match status" value="1"/>
</dbReference>
<name>C5C3S5_BEUC1</name>
<evidence type="ECO:0000313" key="4">
    <source>
        <dbReference type="Proteomes" id="UP000007962"/>
    </source>
</evidence>
<dbReference type="STRING" id="471853.Bcav_3742"/>
<dbReference type="PANTHER" id="PTHR46825">
    <property type="entry name" value="D-ALANYL-D-ALANINE-CARBOXYPEPTIDASE/ENDOPEPTIDASE AMPH"/>
    <property type="match status" value="1"/>
</dbReference>
<dbReference type="InterPro" id="IPR050491">
    <property type="entry name" value="AmpC-like"/>
</dbReference>
<dbReference type="InterPro" id="IPR001466">
    <property type="entry name" value="Beta-lactam-related"/>
</dbReference>
<dbReference type="EMBL" id="CP001618">
    <property type="protein sequence ID" value="ACQ81984.1"/>
    <property type="molecule type" value="Genomic_DNA"/>
</dbReference>
<evidence type="ECO:0000259" key="2">
    <source>
        <dbReference type="Pfam" id="PF00144"/>
    </source>
</evidence>
<dbReference type="HOGENOM" id="CLU_020027_0_2_11"/>
<protein>
    <submittedName>
        <fullName evidence="3">Beta-lactamase</fullName>
    </submittedName>
</protein>
<reference evidence="3 4" key="1">
    <citation type="journal article" date="2009" name="Stand. Genomic Sci.">
        <title>Complete genome sequence of Beutenbergia cavernae type strain (HKI 0122).</title>
        <authorList>
            <person name="Land M."/>
            <person name="Pukall R."/>
            <person name="Abt B."/>
            <person name="Goker M."/>
            <person name="Rohde M."/>
            <person name="Glavina Del Rio T."/>
            <person name="Tice H."/>
            <person name="Copeland A."/>
            <person name="Cheng J.F."/>
            <person name="Lucas S."/>
            <person name="Chen F."/>
            <person name="Nolan M."/>
            <person name="Bruce D."/>
            <person name="Goodwin L."/>
            <person name="Pitluck S."/>
            <person name="Ivanova N."/>
            <person name="Mavromatis K."/>
            <person name="Ovchinnikova G."/>
            <person name="Pati A."/>
            <person name="Chen A."/>
            <person name="Palaniappan K."/>
            <person name="Hauser L."/>
            <person name="Chang Y.J."/>
            <person name="Jefferies C.C."/>
            <person name="Saunders E."/>
            <person name="Brettin T."/>
            <person name="Detter J.C."/>
            <person name="Han C."/>
            <person name="Chain P."/>
            <person name="Bristow J."/>
            <person name="Eisen J.A."/>
            <person name="Markowitz V."/>
            <person name="Hugenholtz P."/>
            <person name="Kyrpides N.C."/>
            <person name="Klenk H.P."/>
            <person name="Lapidus A."/>
        </authorList>
    </citation>
    <scope>NUCLEOTIDE SEQUENCE [LARGE SCALE GENOMIC DNA]</scope>
    <source>
        <strain evidence="4">ATCC BAA-8 / DSM 12333 / NBRC 16432</strain>
    </source>
</reference>
<evidence type="ECO:0000313" key="3">
    <source>
        <dbReference type="EMBL" id="ACQ81984.1"/>
    </source>
</evidence>
<feature type="repeat" description="TPR" evidence="1">
    <location>
        <begin position="432"/>
        <end position="465"/>
    </location>
</feature>
<dbReference type="PROSITE" id="PS50005">
    <property type="entry name" value="TPR"/>
    <property type="match status" value="1"/>
</dbReference>
<accession>C5C3S5</accession>
<dbReference type="InterPro" id="IPR012338">
    <property type="entry name" value="Beta-lactam/transpept-like"/>
</dbReference>
<dbReference type="InterPro" id="IPR019734">
    <property type="entry name" value="TPR_rpt"/>
</dbReference>
<feature type="domain" description="Beta-lactamase-related" evidence="2">
    <location>
        <begin position="16"/>
        <end position="342"/>
    </location>
</feature>
<dbReference type="eggNOG" id="COG1680">
    <property type="taxonomic scope" value="Bacteria"/>
</dbReference>
<evidence type="ECO:0000256" key="1">
    <source>
        <dbReference type="PROSITE-ProRule" id="PRU00339"/>
    </source>
</evidence>
<dbReference type="Proteomes" id="UP000007962">
    <property type="component" value="Chromosome"/>
</dbReference>
<dbReference type="SUPFAM" id="SSF48452">
    <property type="entry name" value="TPR-like"/>
    <property type="match status" value="1"/>
</dbReference>
<dbReference type="AlphaFoldDB" id="C5C3S5"/>
<organism evidence="3 4">
    <name type="scientific">Beutenbergia cavernae (strain ATCC BAA-8 / DSM 12333 / CCUG 43141 / JCM 11478 / NBRC 16432 / NCIMB 13614 / HKI 0122)</name>
    <dbReference type="NCBI Taxonomy" id="471853"/>
    <lineage>
        <taxon>Bacteria</taxon>
        <taxon>Bacillati</taxon>
        <taxon>Actinomycetota</taxon>
        <taxon>Actinomycetes</taxon>
        <taxon>Micrococcales</taxon>
        <taxon>Beutenbergiaceae</taxon>
        <taxon>Beutenbergia</taxon>
    </lineage>
</organism>
<dbReference type="SUPFAM" id="SSF56601">
    <property type="entry name" value="beta-lactamase/transpeptidase-like"/>
    <property type="match status" value="1"/>
</dbReference>
<proteinExistence type="predicted"/>
<dbReference type="KEGG" id="bcv:Bcav_3742"/>